<evidence type="ECO:0000313" key="1">
    <source>
        <dbReference type="EMBL" id="KAJ5588981.1"/>
    </source>
</evidence>
<comment type="caution">
    <text evidence="1">The sequence shown here is derived from an EMBL/GenBank/DDBJ whole genome shotgun (WGS) entry which is preliminary data.</text>
</comment>
<protein>
    <submittedName>
        <fullName evidence="1">Uncharacterized protein</fullName>
    </submittedName>
</protein>
<name>A0AAD6DMK5_9EURO</name>
<dbReference type="AlphaFoldDB" id="A0AAD6DMK5"/>
<accession>A0AAD6DMK5</accession>
<sequence length="372" mass="42237">MDQTWAEWHHMIEDIGGNTGNTGNPEASSSPIQFTRAEDQLPPPPSNIPLIPCLESVHHVFMQLLRVDVRLLIWPAAWFPEDGRLCPLWLRPWIQFPQLQEGMWDKILGASDLVNACIFPPQASVRYTAQLLQWYSVHSEDTLKQFAHRTLDDFLGMIINFIEQKDTLRYRFSVRGQLNFDRPHDCCVAVAKFGFEEPAYAVLYIPSFCLTVPELVAGDCSSLFKNDLLWTPRCRILSLSSQQDVGSHGYNPHSNWVCRTALGQVLAFALQSLDSTPPSQEWQDAVYQSYRPLKGDYSILMPQAPDDLRLSPPAEFMYENSFWPRFWGNLLHTNIPKGDPGGSGPQPSEHASGAPLKRIFWIKTVRTLIGTV</sequence>
<dbReference type="Proteomes" id="UP001213799">
    <property type="component" value="Unassembled WGS sequence"/>
</dbReference>
<dbReference type="RefSeq" id="XP_056748000.1">
    <property type="nucleotide sequence ID" value="XM_056902713.1"/>
</dbReference>
<keyword evidence="2" id="KW-1185">Reference proteome</keyword>
<evidence type="ECO:0000313" key="2">
    <source>
        <dbReference type="Proteomes" id="UP001213799"/>
    </source>
</evidence>
<gene>
    <name evidence="1" type="ORF">N7537_011659</name>
</gene>
<dbReference type="EMBL" id="JAQJAE010000006">
    <property type="protein sequence ID" value="KAJ5588981.1"/>
    <property type="molecule type" value="Genomic_DNA"/>
</dbReference>
<reference evidence="1" key="1">
    <citation type="journal article" date="2023" name="IMA Fungus">
        <title>Comparative genomic study of the Penicillium genus elucidates a diverse pangenome and 15 lateral gene transfer events.</title>
        <authorList>
            <person name="Petersen C."/>
            <person name="Sorensen T."/>
            <person name="Nielsen M.R."/>
            <person name="Sondergaard T.E."/>
            <person name="Sorensen J.L."/>
            <person name="Fitzpatrick D.A."/>
            <person name="Frisvad J.C."/>
            <person name="Nielsen K.L."/>
        </authorList>
    </citation>
    <scope>NUCLEOTIDE SEQUENCE</scope>
    <source>
        <strain evidence="1">IBT 12815</strain>
    </source>
</reference>
<dbReference type="GeneID" id="81592955"/>
<proteinExistence type="predicted"/>
<organism evidence="1 2">
    <name type="scientific">Penicillium hordei</name>
    <dbReference type="NCBI Taxonomy" id="40994"/>
    <lineage>
        <taxon>Eukaryota</taxon>
        <taxon>Fungi</taxon>
        <taxon>Dikarya</taxon>
        <taxon>Ascomycota</taxon>
        <taxon>Pezizomycotina</taxon>
        <taxon>Eurotiomycetes</taxon>
        <taxon>Eurotiomycetidae</taxon>
        <taxon>Eurotiales</taxon>
        <taxon>Aspergillaceae</taxon>
        <taxon>Penicillium</taxon>
    </lineage>
</organism>
<reference evidence="1" key="2">
    <citation type="submission" date="2023-01" db="EMBL/GenBank/DDBJ databases">
        <authorList>
            <person name="Petersen C."/>
        </authorList>
    </citation>
    <scope>NUCLEOTIDE SEQUENCE</scope>
    <source>
        <strain evidence="1">IBT 12815</strain>
    </source>
</reference>